<dbReference type="Proteomes" id="UP000034617">
    <property type="component" value="Unassembled WGS sequence"/>
</dbReference>
<comment type="caution">
    <text evidence="2">The sequence shown here is derived from an EMBL/GenBank/DDBJ whole genome shotgun (WGS) entry which is preliminary data.</text>
</comment>
<reference evidence="2 3" key="1">
    <citation type="journal article" date="2015" name="Nature">
        <title>rRNA introns, odd ribosomes, and small enigmatic genomes across a large radiation of phyla.</title>
        <authorList>
            <person name="Brown C.T."/>
            <person name="Hug L.A."/>
            <person name="Thomas B.C."/>
            <person name="Sharon I."/>
            <person name="Castelle C.J."/>
            <person name="Singh A."/>
            <person name="Wilkins M.J."/>
            <person name="Williams K.H."/>
            <person name="Banfield J.F."/>
        </authorList>
    </citation>
    <scope>NUCLEOTIDE SEQUENCE [LARGE SCALE GENOMIC DNA]</scope>
</reference>
<evidence type="ECO:0000256" key="1">
    <source>
        <dbReference type="ARBA" id="ARBA00022679"/>
    </source>
</evidence>
<gene>
    <name evidence="2" type="ORF">UW22_C0022G0015</name>
</gene>
<dbReference type="PANTHER" id="PTHR46401:SF2">
    <property type="entry name" value="GLYCOSYLTRANSFERASE WBBK-RELATED"/>
    <property type="match status" value="1"/>
</dbReference>
<organism evidence="2 3">
    <name type="scientific">Candidatus Gottesmanbacteria bacterium GW2011_GWB1_44_11c</name>
    <dbReference type="NCBI Taxonomy" id="1618447"/>
    <lineage>
        <taxon>Bacteria</taxon>
        <taxon>Candidatus Gottesmaniibacteriota</taxon>
    </lineage>
</organism>
<dbReference type="EMBL" id="LCHM01000022">
    <property type="protein sequence ID" value="KKT37610.1"/>
    <property type="molecule type" value="Genomic_DNA"/>
</dbReference>
<protein>
    <submittedName>
        <fullName evidence="2">Glycosyl transferase group 1</fullName>
    </submittedName>
</protein>
<dbReference type="Pfam" id="PF13692">
    <property type="entry name" value="Glyco_trans_1_4"/>
    <property type="match status" value="1"/>
</dbReference>
<keyword evidence="1 2" id="KW-0808">Transferase</keyword>
<dbReference type="AlphaFoldDB" id="A0A0G1GSQ3"/>
<dbReference type="Gene3D" id="3.40.50.2000">
    <property type="entry name" value="Glycogen Phosphorylase B"/>
    <property type="match status" value="2"/>
</dbReference>
<proteinExistence type="predicted"/>
<evidence type="ECO:0000313" key="2">
    <source>
        <dbReference type="EMBL" id="KKT37610.1"/>
    </source>
</evidence>
<dbReference type="PANTHER" id="PTHR46401">
    <property type="entry name" value="GLYCOSYLTRANSFERASE WBBK-RELATED"/>
    <property type="match status" value="1"/>
</dbReference>
<accession>A0A0G1GSQ3</accession>
<evidence type="ECO:0000313" key="3">
    <source>
        <dbReference type="Proteomes" id="UP000034617"/>
    </source>
</evidence>
<sequence>MTKKREIIYLTYGTDTPTIGRNINTKRRKEILEKLKFNVWVYSCNNRSFIKDCVHLLPQLIKSDYVIIRIDGSGILDKFTILKLLKWRIEIFWEIHGFPEENLFNQNDIHIKNLVRWQNVKRKILSFLVNKYIFISKTLQAYAQNKLTKKQQCVIPNFIHINKKITNNEFSDSLIKHLFSDPNLYIIIWVGNGTVRWHALDTIENVAKRIYPIDKSIIFIIIGANKWHTFRWRKNLILLDSLPDDQLRQAINASNITLALYHKNKHHPLYFSPLKILDYMAVKKPIIATNGEGIKEMIVDGQNGLLTNNSTKNIVKNILYFKKNNQISVRFGHNAYKTAVQNYSDYSAYCLYRSAFTQT</sequence>
<dbReference type="GO" id="GO:0009103">
    <property type="term" value="P:lipopolysaccharide biosynthetic process"/>
    <property type="evidence" value="ECO:0007669"/>
    <property type="project" value="TreeGrafter"/>
</dbReference>
<dbReference type="SUPFAM" id="SSF53756">
    <property type="entry name" value="UDP-Glycosyltransferase/glycogen phosphorylase"/>
    <property type="match status" value="1"/>
</dbReference>
<name>A0A0G1GSQ3_9BACT</name>
<dbReference type="GO" id="GO:0016757">
    <property type="term" value="F:glycosyltransferase activity"/>
    <property type="evidence" value="ECO:0007669"/>
    <property type="project" value="TreeGrafter"/>
</dbReference>